<keyword evidence="10" id="KW-1185">Reference proteome</keyword>
<dbReference type="OrthoDB" id="5430053at2"/>
<protein>
    <submittedName>
        <fullName evidence="9">EamA domain-containing membrane protein RarD</fullName>
    </submittedName>
</protein>
<feature type="transmembrane region" description="Helical" evidence="7">
    <location>
        <begin position="95"/>
        <end position="115"/>
    </location>
</feature>
<dbReference type="InterPro" id="IPR000620">
    <property type="entry name" value="EamA_dom"/>
</dbReference>
<dbReference type="InterPro" id="IPR037185">
    <property type="entry name" value="EmrE-like"/>
</dbReference>
<dbReference type="RefSeq" id="WP_133616440.1">
    <property type="nucleotide sequence ID" value="NZ_SNYA01000003.1"/>
</dbReference>
<comment type="subcellular location">
    <subcellularLocation>
        <location evidence="1">Cell membrane</location>
        <topology evidence="1">Multi-pass membrane protein</topology>
    </subcellularLocation>
</comment>
<feature type="transmembrane region" description="Helical" evidence="7">
    <location>
        <begin position="210"/>
        <end position="233"/>
    </location>
</feature>
<accession>A0A4R6S1K0</accession>
<name>A0A4R6S1K0_9MICO</name>
<keyword evidence="4 7" id="KW-0812">Transmembrane</keyword>
<dbReference type="EMBL" id="SNYA01000003">
    <property type="protein sequence ID" value="TDP93422.1"/>
    <property type="molecule type" value="Genomic_DNA"/>
</dbReference>
<comment type="similarity">
    <text evidence="2">Belongs to the EamA transporter family.</text>
</comment>
<feature type="transmembrane region" description="Helical" evidence="7">
    <location>
        <begin position="266"/>
        <end position="285"/>
    </location>
</feature>
<feature type="transmembrane region" description="Helical" evidence="7">
    <location>
        <begin position="124"/>
        <end position="142"/>
    </location>
</feature>
<dbReference type="SUPFAM" id="SSF103481">
    <property type="entry name" value="Multidrug resistance efflux transporter EmrE"/>
    <property type="match status" value="2"/>
</dbReference>
<dbReference type="Proteomes" id="UP000295601">
    <property type="component" value="Unassembled WGS sequence"/>
</dbReference>
<evidence type="ECO:0000256" key="3">
    <source>
        <dbReference type="ARBA" id="ARBA00022475"/>
    </source>
</evidence>
<keyword evidence="6 7" id="KW-0472">Membrane</keyword>
<feature type="transmembrane region" description="Helical" evidence="7">
    <location>
        <begin position="66"/>
        <end position="89"/>
    </location>
</feature>
<proteinExistence type="inferred from homology"/>
<feature type="transmembrane region" description="Helical" evidence="7">
    <location>
        <begin position="33"/>
        <end position="54"/>
    </location>
</feature>
<evidence type="ECO:0000313" key="9">
    <source>
        <dbReference type="EMBL" id="TDP93422.1"/>
    </source>
</evidence>
<dbReference type="GO" id="GO:0005886">
    <property type="term" value="C:plasma membrane"/>
    <property type="evidence" value="ECO:0007669"/>
    <property type="project" value="UniProtKB-SubCell"/>
</dbReference>
<dbReference type="InterPro" id="IPR050638">
    <property type="entry name" value="AA-Vitamin_Transporters"/>
</dbReference>
<evidence type="ECO:0000256" key="1">
    <source>
        <dbReference type="ARBA" id="ARBA00004651"/>
    </source>
</evidence>
<evidence type="ECO:0000256" key="5">
    <source>
        <dbReference type="ARBA" id="ARBA00022989"/>
    </source>
</evidence>
<reference evidence="9 10" key="1">
    <citation type="submission" date="2019-03" db="EMBL/GenBank/DDBJ databases">
        <title>Genomic analyses of the natural microbiome of Caenorhabditis elegans.</title>
        <authorList>
            <person name="Samuel B."/>
        </authorList>
    </citation>
    <scope>NUCLEOTIDE SEQUENCE [LARGE SCALE GENOMIC DNA]</scope>
    <source>
        <strain evidence="9 10">JUb18</strain>
    </source>
</reference>
<feature type="domain" description="EamA" evidence="8">
    <location>
        <begin position="148"/>
        <end position="281"/>
    </location>
</feature>
<evidence type="ECO:0000256" key="2">
    <source>
        <dbReference type="ARBA" id="ARBA00007362"/>
    </source>
</evidence>
<dbReference type="PANTHER" id="PTHR32322:SF18">
    <property type="entry name" value="S-ADENOSYLMETHIONINE_S-ADENOSYLHOMOCYSTEINE TRANSPORTER"/>
    <property type="match status" value="1"/>
</dbReference>
<evidence type="ECO:0000256" key="6">
    <source>
        <dbReference type="ARBA" id="ARBA00023136"/>
    </source>
</evidence>
<organism evidence="9 10">
    <name type="scientific">Leucobacter luti</name>
    <dbReference type="NCBI Taxonomy" id="340320"/>
    <lineage>
        <taxon>Bacteria</taxon>
        <taxon>Bacillati</taxon>
        <taxon>Actinomycetota</taxon>
        <taxon>Actinomycetes</taxon>
        <taxon>Micrococcales</taxon>
        <taxon>Microbacteriaceae</taxon>
        <taxon>Leucobacter</taxon>
    </lineage>
</organism>
<keyword evidence="5 7" id="KW-1133">Transmembrane helix</keyword>
<evidence type="ECO:0000256" key="7">
    <source>
        <dbReference type="SAM" id="Phobius"/>
    </source>
</evidence>
<gene>
    <name evidence="9" type="ORF">EDF62_1401</name>
</gene>
<feature type="domain" description="EamA" evidence="8">
    <location>
        <begin position="9"/>
        <end position="137"/>
    </location>
</feature>
<evidence type="ECO:0000313" key="10">
    <source>
        <dbReference type="Proteomes" id="UP000295601"/>
    </source>
</evidence>
<dbReference type="Pfam" id="PF00892">
    <property type="entry name" value="EamA"/>
    <property type="match status" value="2"/>
</dbReference>
<dbReference type="PANTHER" id="PTHR32322">
    <property type="entry name" value="INNER MEMBRANE TRANSPORTER"/>
    <property type="match status" value="1"/>
</dbReference>
<feature type="transmembrane region" description="Helical" evidence="7">
    <location>
        <begin position="180"/>
        <end position="198"/>
    </location>
</feature>
<feature type="transmembrane region" description="Helical" evidence="7">
    <location>
        <begin position="240"/>
        <end position="260"/>
    </location>
</feature>
<sequence>MRLADRGALILVALLWGVNFVAAKAALGAFTLWELRVVTFGGAALILTVIAIWKRTPLRLQRRADVVRLLIAGAFGIGGFGVFSALALLHTTAGRATICVYTMPIWVVLLARVVLAEPITRGKALSVSLGGAGLAVLAWPLISGGAWLGPLAAVAAAVSWALGAVYLTRSRVDAPPIVTTTWQLVAATVVCLVGLFLSPRDTPLVIEGTALLGLLYNILLGTVAAYLIWFGLLRRIPTGAAGIGMLLVPVFGVLASAAFLGEIPTLPDIGGLVLIFSAAAIPLISPDSPQR</sequence>
<evidence type="ECO:0000256" key="4">
    <source>
        <dbReference type="ARBA" id="ARBA00022692"/>
    </source>
</evidence>
<feature type="transmembrane region" description="Helical" evidence="7">
    <location>
        <begin position="148"/>
        <end position="168"/>
    </location>
</feature>
<evidence type="ECO:0000259" key="8">
    <source>
        <dbReference type="Pfam" id="PF00892"/>
    </source>
</evidence>
<comment type="caution">
    <text evidence="9">The sequence shown here is derived from an EMBL/GenBank/DDBJ whole genome shotgun (WGS) entry which is preliminary data.</text>
</comment>
<keyword evidence="3" id="KW-1003">Cell membrane</keyword>
<dbReference type="AlphaFoldDB" id="A0A4R6S1K0"/>